<organism evidence="2 3">
    <name type="scientific">Pseudomonas xantholysinigenes</name>
    <dbReference type="NCBI Taxonomy" id="2745490"/>
    <lineage>
        <taxon>Bacteria</taxon>
        <taxon>Pseudomonadati</taxon>
        <taxon>Pseudomonadota</taxon>
        <taxon>Gammaproteobacteria</taxon>
        <taxon>Pseudomonadales</taxon>
        <taxon>Pseudomonadaceae</taxon>
        <taxon>Pseudomonas</taxon>
    </lineage>
</organism>
<dbReference type="InterPro" id="IPR027417">
    <property type="entry name" value="P-loop_NTPase"/>
</dbReference>
<evidence type="ECO:0000313" key="3">
    <source>
        <dbReference type="Proteomes" id="UP000633418"/>
    </source>
</evidence>
<protein>
    <submittedName>
        <fullName evidence="2">Cobalamin biosynthesis protein CobW</fullName>
    </submittedName>
</protein>
<sequence>MLRNIPTHVIAGPLGAGKTSLVRHLLGQRPANERWAVLVNEFGQIGLDAALLSRDDAGIAIGEVAGGCLCCVNGAPFQVGLTRLLRKARPDRLIIEPSGLGHPLQLLEQLRQVPWTGVLAVQPLLMVLDGAALARGEVVPLAQQQALERATLLVINKADTLDEQQRLLITSRLPDVPAIWTEYGALSLADLPASMAGPSTAPATLPVDKGTTPLPALWTDPRQPICLSQQGDGGWSVGWRWHPSQRFDAAALGSMLEQWPWRRAKGVIHSTEGWLSFNGLERAALDWRTSEWRKDSRIELIFAQPQPLPALQAAIEACRREG</sequence>
<dbReference type="InterPro" id="IPR051316">
    <property type="entry name" value="Zinc-reg_GTPase_activator"/>
</dbReference>
<dbReference type="CDD" id="cd03112">
    <property type="entry name" value="CobW-like"/>
    <property type="match status" value="1"/>
</dbReference>
<proteinExistence type="predicted"/>
<dbReference type="PANTHER" id="PTHR13748">
    <property type="entry name" value="COBW-RELATED"/>
    <property type="match status" value="1"/>
</dbReference>
<reference evidence="2 3" key="2">
    <citation type="journal article" date="2021" name="Microorganisms">
        <title>The Ever-Expanding Pseudomonas Genus: Description of 43 New Species and Partition of the Pseudomonas putida Group.</title>
        <authorList>
            <person name="Girard L."/>
            <person name="Lood C."/>
            <person name="Hofte M."/>
            <person name="Vandamme P."/>
            <person name="Rokni-Zadeh H."/>
            <person name="van Noort V."/>
            <person name="Lavigne R."/>
            <person name="De Mot R."/>
        </authorList>
    </citation>
    <scope>NUCLEOTIDE SEQUENCE [LARGE SCALE GENOMIC DNA]</scope>
    <source>
        <strain evidence="2 3">RW9S1A</strain>
    </source>
</reference>
<dbReference type="Proteomes" id="UP000633418">
    <property type="component" value="Chromosome"/>
</dbReference>
<dbReference type="EMBL" id="CP077095">
    <property type="protein sequence ID" value="QXI38482.1"/>
    <property type="molecule type" value="Genomic_DNA"/>
</dbReference>
<dbReference type="InterPro" id="IPR003495">
    <property type="entry name" value="CobW/HypB/UreG_nucleotide-bd"/>
</dbReference>
<dbReference type="PANTHER" id="PTHR13748:SF46">
    <property type="entry name" value="ZINC CHAPERONE YEIR"/>
    <property type="match status" value="1"/>
</dbReference>
<name>A0A9E6TXE5_9PSED</name>
<dbReference type="GO" id="GO:0005737">
    <property type="term" value="C:cytoplasm"/>
    <property type="evidence" value="ECO:0007669"/>
    <property type="project" value="TreeGrafter"/>
</dbReference>
<accession>A0A9E6TXE5</accession>
<dbReference type="Pfam" id="PF02492">
    <property type="entry name" value="cobW"/>
    <property type="match status" value="1"/>
</dbReference>
<gene>
    <name evidence="2" type="ORF">HU772_024715</name>
</gene>
<evidence type="ECO:0000313" key="2">
    <source>
        <dbReference type="EMBL" id="QXI38482.1"/>
    </source>
</evidence>
<feature type="domain" description="CobW/HypB/UreG nucleotide-binding" evidence="1">
    <location>
        <begin position="6"/>
        <end position="166"/>
    </location>
</feature>
<dbReference type="AlphaFoldDB" id="A0A9E6TXE5"/>
<dbReference type="Gene3D" id="3.40.50.300">
    <property type="entry name" value="P-loop containing nucleotide triphosphate hydrolases"/>
    <property type="match status" value="1"/>
</dbReference>
<dbReference type="KEGG" id="pxn:HU772_024715"/>
<evidence type="ECO:0000259" key="1">
    <source>
        <dbReference type="Pfam" id="PF02492"/>
    </source>
</evidence>
<keyword evidence="3" id="KW-1185">Reference proteome</keyword>
<dbReference type="RefSeq" id="WP_186652919.1">
    <property type="nucleotide sequence ID" value="NZ_CP077095.1"/>
</dbReference>
<dbReference type="SUPFAM" id="SSF52540">
    <property type="entry name" value="P-loop containing nucleoside triphosphate hydrolases"/>
    <property type="match status" value="1"/>
</dbReference>
<reference evidence="2 3" key="1">
    <citation type="journal article" date="2020" name="Microorganisms">
        <title>Reliable Identification of Environmental Pseudomonas Isolates Using the rpoD Gene.</title>
        <authorList>
            <consortium name="The Broad Institute Genome Sequencing Platform"/>
            <person name="Girard L."/>
            <person name="Lood C."/>
            <person name="Rokni-Zadeh H."/>
            <person name="van Noort V."/>
            <person name="Lavigne R."/>
            <person name="De Mot R."/>
        </authorList>
    </citation>
    <scope>NUCLEOTIDE SEQUENCE [LARGE SCALE GENOMIC DNA]</scope>
    <source>
        <strain evidence="2 3">RW9S1A</strain>
    </source>
</reference>